<dbReference type="EnsemblMetazoa" id="ASTEI08507-RA">
    <property type="protein sequence ID" value="ASTEI08507-PA"/>
    <property type="gene ID" value="ASTEI08507"/>
</dbReference>
<evidence type="ECO:0000313" key="2">
    <source>
        <dbReference type="Proteomes" id="UP000076408"/>
    </source>
</evidence>
<proteinExistence type="predicted"/>
<dbReference type="OMA" id="QSACVNT"/>
<protein>
    <submittedName>
        <fullName evidence="1">Uncharacterized protein</fullName>
    </submittedName>
</protein>
<organism evidence="1 2">
    <name type="scientific">Anopheles stephensi</name>
    <name type="common">Indo-Pakistan malaria mosquito</name>
    <dbReference type="NCBI Taxonomy" id="30069"/>
    <lineage>
        <taxon>Eukaryota</taxon>
        <taxon>Metazoa</taxon>
        <taxon>Ecdysozoa</taxon>
        <taxon>Arthropoda</taxon>
        <taxon>Hexapoda</taxon>
        <taxon>Insecta</taxon>
        <taxon>Pterygota</taxon>
        <taxon>Neoptera</taxon>
        <taxon>Endopterygota</taxon>
        <taxon>Diptera</taxon>
        <taxon>Nematocera</taxon>
        <taxon>Culicoidea</taxon>
        <taxon>Culicidae</taxon>
        <taxon>Anophelinae</taxon>
        <taxon>Anopheles</taxon>
    </lineage>
</organism>
<reference evidence="1" key="2">
    <citation type="submission" date="2020-05" db="UniProtKB">
        <authorList>
            <consortium name="EnsemblMetazoa"/>
        </authorList>
    </citation>
    <scope>IDENTIFICATION</scope>
    <source>
        <strain evidence="1">Indian</strain>
    </source>
</reference>
<accession>A0A182YJ71</accession>
<reference evidence="2" key="1">
    <citation type="journal article" date="2014" name="Genome Biol.">
        <title>Genome analysis of a major urban malaria vector mosquito, Anopheles stephensi.</title>
        <authorList>
            <person name="Jiang X."/>
            <person name="Peery A."/>
            <person name="Hall A.B."/>
            <person name="Sharma A."/>
            <person name="Chen X.G."/>
            <person name="Waterhouse R.M."/>
            <person name="Komissarov A."/>
            <person name="Riehle M.M."/>
            <person name="Shouche Y."/>
            <person name="Sharakhova M.V."/>
            <person name="Lawson D."/>
            <person name="Pakpour N."/>
            <person name="Arensburger P."/>
            <person name="Davidson V.L."/>
            <person name="Eiglmeier K."/>
            <person name="Emrich S."/>
            <person name="George P."/>
            <person name="Kennedy R.C."/>
            <person name="Mane S.P."/>
            <person name="Maslen G."/>
            <person name="Oringanje C."/>
            <person name="Qi Y."/>
            <person name="Settlage R."/>
            <person name="Tojo M."/>
            <person name="Tubio J.M."/>
            <person name="Unger M.F."/>
            <person name="Wang B."/>
            <person name="Vernick K.D."/>
            <person name="Ribeiro J.M."/>
            <person name="James A.A."/>
            <person name="Michel K."/>
            <person name="Riehle M.A."/>
            <person name="Luckhart S."/>
            <person name="Sharakhov I.V."/>
            <person name="Tu Z."/>
        </authorList>
    </citation>
    <scope>NUCLEOTIDE SEQUENCE [LARGE SCALE GENOMIC DNA]</scope>
    <source>
        <strain evidence="2">Indian</strain>
    </source>
</reference>
<dbReference type="VEuPathDB" id="VectorBase:ASTE007858"/>
<dbReference type="AlphaFoldDB" id="A0A182YJ71"/>
<dbReference type="VEuPathDB" id="VectorBase:ASTEI08507"/>
<name>A0A182YJ71_ANOST</name>
<keyword evidence="2" id="KW-1185">Reference proteome</keyword>
<dbReference type="Proteomes" id="UP000076408">
    <property type="component" value="Unassembled WGS sequence"/>
</dbReference>
<sequence length="86" mass="9709">MKSIIALVLFIACAAQVHSACVNTNQLYKSYGHVPHYDLHNYHSSLEFYPHGVYTHGHYPVRSCNCGSCASCTGNFYPAHFPYFLH</sequence>
<evidence type="ECO:0000313" key="1">
    <source>
        <dbReference type="EnsemblMetazoa" id="ASTEI08507-PA"/>
    </source>
</evidence>